<dbReference type="EMBL" id="CAJOAX010033916">
    <property type="protein sequence ID" value="CAF4256826.1"/>
    <property type="molecule type" value="Genomic_DNA"/>
</dbReference>
<organism evidence="1 2">
    <name type="scientific">Rotaria sordida</name>
    <dbReference type="NCBI Taxonomy" id="392033"/>
    <lineage>
        <taxon>Eukaryota</taxon>
        <taxon>Metazoa</taxon>
        <taxon>Spiralia</taxon>
        <taxon>Gnathifera</taxon>
        <taxon>Rotifera</taxon>
        <taxon>Eurotatoria</taxon>
        <taxon>Bdelloidea</taxon>
        <taxon>Philodinida</taxon>
        <taxon>Philodinidae</taxon>
        <taxon>Rotaria</taxon>
    </lineage>
</organism>
<sequence length="77" mass="8694">MASIYSSMNKKTDAVKFYEKSLEIQETSSSPNHSSLYVIHFNTARDYEDLGNYDAAIKHAERSLFHARSAFGSKDGK</sequence>
<protein>
    <submittedName>
        <fullName evidence="1">Uncharacterized protein</fullName>
    </submittedName>
</protein>
<accession>A0A820F3R7</accession>
<dbReference type="SUPFAM" id="SSF48452">
    <property type="entry name" value="TPR-like"/>
    <property type="match status" value="1"/>
</dbReference>
<name>A0A820F3R7_9BILA</name>
<feature type="non-terminal residue" evidence="1">
    <location>
        <position position="77"/>
    </location>
</feature>
<dbReference type="AlphaFoldDB" id="A0A820F3R7"/>
<dbReference type="InterPro" id="IPR011990">
    <property type="entry name" value="TPR-like_helical_dom_sf"/>
</dbReference>
<reference evidence="1" key="1">
    <citation type="submission" date="2021-02" db="EMBL/GenBank/DDBJ databases">
        <authorList>
            <person name="Nowell W R."/>
        </authorList>
    </citation>
    <scope>NUCLEOTIDE SEQUENCE</scope>
</reference>
<proteinExistence type="predicted"/>
<comment type="caution">
    <text evidence="1">The sequence shown here is derived from an EMBL/GenBank/DDBJ whole genome shotgun (WGS) entry which is preliminary data.</text>
</comment>
<dbReference type="Pfam" id="PF13424">
    <property type="entry name" value="TPR_12"/>
    <property type="match status" value="1"/>
</dbReference>
<evidence type="ECO:0000313" key="2">
    <source>
        <dbReference type="Proteomes" id="UP000663823"/>
    </source>
</evidence>
<evidence type="ECO:0000313" key="1">
    <source>
        <dbReference type="EMBL" id="CAF4256826.1"/>
    </source>
</evidence>
<gene>
    <name evidence="1" type="ORF">OTI717_LOCUS40624</name>
</gene>
<dbReference type="Proteomes" id="UP000663823">
    <property type="component" value="Unassembled WGS sequence"/>
</dbReference>
<dbReference type="Gene3D" id="1.25.40.10">
    <property type="entry name" value="Tetratricopeptide repeat domain"/>
    <property type="match status" value="1"/>
</dbReference>